<evidence type="ECO:0000313" key="1">
    <source>
        <dbReference type="EMBL" id="CAF5129274.1"/>
    </source>
</evidence>
<sequence length="80" mass="8935">SVNYPNETDIHVLLGLALLNVAEHQSQMEPAEMKEARIVLQDVLRNESNHSGALHYLIHAYDVAQVNISQQATGYAHHYG</sequence>
<gene>
    <name evidence="1" type="ORF">QYT958_LOCUS46656</name>
</gene>
<dbReference type="Proteomes" id="UP000663848">
    <property type="component" value="Unassembled WGS sequence"/>
</dbReference>
<reference evidence="1" key="1">
    <citation type="submission" date="2021-02" db="EMBL/GenBank/DDBJ databases">
        <authorList>
            <person name="Nowell W R."/>
        </authorList>
    </citation>
    <scope>NUCLEOTIDE SEQUENCE</scope>
</reference>
<name>A0A822FN08_9BILA</name>
<organism evidence="1 2">
    <name type="scientific">Rotaria socialis</name>
    <dbReference type="NCBI Taxonomy" id="392032"/>
    <lineage>
        <taxon>Eukaryota</taxon>
        <taxon>Metazoa</taxon>
        <taxon>Spiralia</taxon>
        <taxon>Gnathifera</taxon>
        <taxon>Rotifera</taxon>
        <taxon>Eurotatoria</taxon>
        <taxon>Bdelloidea</taxon>
        <taxon>Philodinida</taxon>
        <taxon>Philodinidae</taxon>
        <taxon>Rotaria</taxon>
    </lineage>
</organism>
<protein>
    <submittedName>
        <fullName evidence="1">Uncharacterized protein</fullName>
    </submittedName>
</protein>
<evidence type="ECO:0000313" key="2">
    <source>
        <dbReference type="Proteomes" id="UP000663848"/>
    </source>
</evidence>
<dbReference type="AlphaFoldDB" id="A0A822FN08"/>
<feature type="non-terminal residue" evidence="1">
    <location>
        <position position="80"/>
    </location>
</feature>
<feature type="non-terminal residue" evidence="1">
    <location>
        <position position="1"/>
    </location>
</feature>
<dbReference type="EMBL" id="CAJOBR010083940">
    <property type="protein sequence ID" value="CAF5129274.1"/>
    <property type="molecule type" value="Genomic_DNA"/>
</dbReference>
<comment type="caution">
    <text evidence="1">The sequence shown here is derived from an EMBL/GenBank/DDBJ whole genome shotgun (WGS) entry which is preliminary data.</text>
</comment>
<proteinExistence type="predicted"/>
<accession>A0A822FN08</accession>